<dbReference type="GO" id="GO:0090563">
    <property type="term" value="F:protein-phosphocysteine-sugar phosphotransferase activity"/>
    <property type="evidence" value="ECO:0007669"/>
    <property type="project" value="TreeGrafter"/>
</dbReference>
<dbReference type="KEGG" id="tce:A3L02_01360"/>
<dbReference type="InterPro" id="IPR003352">
    <property type="entry name" value="PTS_EIIC"/>
</dbReference>
<evidence type="ECO:0000256" key="1">
    <source>
        <dbReference type="ARBA" id="ARBA00004429"/>
    </source>
</evidence>
<evidence type="ECO:0000256" key="10">
    <source>
        <dbReference type="ARBA" id="ARBA00022989"/>
    </source>
</evidence>
<dbReference type="EMBL" id="CP014854">
    <property type="protein sequence ID" value="ASI98308.1"/>
    <property type="molecule type" value="Genomic_DNA"/>
</dbReference>
<dbReference type="GO" id="GO:0005351">
    <property type="term" value="F:carbohydrate:proton symporter activity"/>
    <property type="evidence" value="ECO:0007669"/>
    <property type="project" value="InterPro"/>
</dbReference>
<evidence type="ECO:0000256" key="11">
    <source>
        <dbReference type="ARBA" id="ARBA00023136"/>
    </source>
</evidence>
<dbReference type="AlphaFoldDB" id="A0A218P044"/>
<gene>
    <name evidence="15" type="ORF">A3L02_01360</name>
</gene>
<keyword evidence="2" id="KW-0813">Transport</keyword>
<evidence type="ECO:0000256" key="2">
    <source>
        <dbReference type="ARBA" id="ARBA00022448"/>
    </source>
</evidence>
<dbReference type="GO" id="GO:0009401">
    <property type="term" value="P:phosphoenolpyruvate-dependent sugar phosphotransferase system"/>
    <property type="evidence" value="ECO:0007669"/>
    <property type="project" value="UniProtKB-KW"/>
</dbReference>
<dbReference type="NCBIfam" id="TIGR00829">
    <property type="entry name" value="FRU"/>
    <property type="match status" value="1"/>
</dbReference>
<feature type="transmembrane region" description="Helical" evidence="12">
    <location>
        <begin position="180"/>
        <end position="206"/>
    </location>
</feature>
<evidence type="ECO:0000256" key="9">
    <source>
        <dbReference type="ARBA" id="ARBA00022777"/>
    </source>
</evidence>
<dbReference type="InterPro" id="IPR003353">
    <property type="entry name" value="PTS_IIB_fruc"/>
</dbReference>
<dbReference type="InterPro" id="IPR013011">
    <property type="entry name" value="PTS_EIIB_2"/>
</dbReference>
<evidence type="ECO:0000313" key="15">
    <source>
        <dbReference type="EMBL" id="ASI98308.1"/>
    </source>
</evidence>
<evidence type="ECO:0000256" key="6">
    <source>
        <dbReference type="ARBA" id="ARBA00022679"/>
    </source>
</evidence>
<dbReference type="Gene3D" id="3.40.50.2300">
    <property type="match status" value="1"/>
</dbReference>
<dbReference type="InterPro" id="IPR013014">
    <property type="entry name" value="PTS_EIIC_2"/>
</dbReference>
<evidence type="ECO:0000256" key="7">
    <source>
        <dbReference type="ARBA" id="ARBA00022683"/>
    </source>
</evidence>
<accession>A0A218P044</accession>
<feature type="transmembrane region" description="Helical" evidence="12">
    <location>
        <begin position="151"/>
        <end position="174"/>
    </location>
</feature>
<keyword evidence="8 12" id="KW-0812">Transmembrane</keyword>
<feature type="transmembrane region" description="Helical" evidence="12">
    <location>
        <begin position="218"/>
        <end position="241"/>
    </location>
</feature>
<dbReference type="PANTHER" id="PTHR30505">
    <property type="entry name" value="FRUCTOSE-LIKE PERMEASE"/>
    <property type="match status" value="1"/>
</dbReference>
<keyword evidence="10 12" id="KW-1133">Transmembrane helix</keyword>
<feature type="transmembrane region" description="Helical" evidence="12">
    <location>
        <begin position="295"/>
        <end position="320"/>
    </location>
</feature>
<dbReference type="OrthoDB" id="201905at2157"/>
<evidence type="ECO:0000259" key="13">
    <source>
        <dbReference type="PROSITE" id="PS51099"/>
    </source>
</evidence>
<keyword evidence="4" id="KW-0597">Phosphoprotein</keyword>
<dbReference type="FunFam" id="3.40.50.2300:FF:000014">
    <property type="entry name" value="PTS system fructose-like transporter subunit IIB"/>
    <property type="match status" value="1"/>
</dbReference>
<dbReference type="NCBIfam" id="TIGR01427">
    <property type="entry name" value="PTS_IIC_fructo"/>
    <property type="match status" value="1"/>
</dbReference>
<dbReference type="InterPro" id="IPR036095">
    <property type="entry name" value="PTS_EIIB-like_sf"/>
</dbReference>
<feature type="transmembrane region" description="Helical" evidence="12">
    <location>
        <begin position="340"/>
        <end position="364"/>
    </location>
</feature>
<keyword evidence="7" id="KW-0598">Phosphotransferase system</keyword>
<dbReference type="GeneID" id="33323356"/>
<keyword evidence="9" id="KW-0418">Kinase</keyword>
<organism evidence="15 16">
    <name type="scientific">Thermococcus celer Vu 13 = JCM 8558</name>
    <dbReference type="NCBI Taxonomy" id="1293037"/>
    <lineage>
        <taxon>Archaea</taxon>
        <taxon>Methanobacteriati</taxon>
        <taxon>Methanobacteriota</taxon>
        <taxon>Thermococci</taxon>
        <taxon>Thermococcales</taxon>
        <taxon>Thermococcaceae</taxon>
        <taxon>Thermococcus</taxon>
    </lineage>
</organism>
<dbReference type="GO" id="GO:0005886">
    <property type="term" value="C:plasma membrane"/>
    <property type="evidence" value="ECO:0007669"/>
    <property type="project" value="UniProtKB-SubCell"/>
</dbReference>
<feature type="transmembrane region" description="Helical" evidence="12">
    <location>
        <begin position="261"/>
        <end position="283"/>
    </location>
</feature>
<dbReference type="RefSeq" id="WP_088862275.1">
    <property type="nucleotide sequence ID" value="NZ_CP014854.1"/>
</dbReference>
<dbReference type="InterPro" id="IPR006327">
    <property type="entry name" value="PTS_IIC_fruc"/>
</dbReference>
<feature type="domain" description="PTS EIIB type-2" evidence="13">
    <location>
        <begin position="11"/>
        <end position="106"/>
    </location>
</feature>
<reference evidence="15 16" key="1">
    <citation type="submission" date="2016-03" db="EMBL/GenBank/DDBJ databases">
        <title>Complete genome sequence of Thermococcus celer.</title>
        <authorList>
            <person name="Oger P.M."/>
        </authorList>
    </citation>
    <scope>NUCLEOTIDE SEQUENCE [LARGE SCALE GENOMIC DNA]</scope>
    <source>
        <strain evidence="15 16">Vu 13</strain>
    </source>
</reference>
<dbReference type="Pfam" id="PF02302">
    <property type="entry name" value="PTS_IIB"/>
    <property type="match status" value="1"/>
</dbReference>
<evidence type="ECO:0000256" key="12">
    <source>
        <dbReference type="SAM" id="Phobius"/>
    </source>
</evidence>
<dbReference type="InterPro" id="IPR050864">
    <property type="entry name" value="Bacterial_PTS_Sugar_Transport"/>
</dbReference>
<evidence type="ECO:0000256" key="8">
    <source>
        <dbReference type="ARBA" id="ARBA00022692"/>
    </source>
</evidence>
<keyword evidence="3" id="KW-1003">Cell membrane</keyword>
<dbReference type="GO" id="GO:0016301">
    <property type="term" value="F:kinase activity"/>
    <property type="evidence" value="ECO:0007669"/>
    <property type="project" value="UniProtKB-KW"/>
</dbReference>
<feature type="transmembrane region" description="Helical" evidence="12">
    <location>
        <begin position="444"/>
        <end position="465"/>
    </location>
</feature>
<protein>
    <submittedName>
        <fullName evidence="15">PTS fructose transporter subunit IIBC</fullName>
    </submittedName>
</protein>
<evidence type="ECO:0000256" key="3">
    <source>
        <dbReference type="ARBA" id="ARBA00022475"/>
    </source>
</evidence>
<dbReference type="Pfam" id="PF02378">
    <property type="entry name" value="PTS_EIIC"/>
    <property type="match status" value="1"/>
</dbReference>
<comment type="subcellular location">
    <subcellularLocation>
        <location evidence="1">Cell inner membrane</location>
        <topology evidence="1">Multi-pass membrane protein</topology>
    </subcellularLocation>
</comment>
<dbReference type="InterPro" id="IPR003501">
    <property type="entry name" value="PTS_EIIB_2/3"/>
</dbReference>
<dbReference type="GO" id="GO:0022877">
    <property type="term" value="F:protein-N(PI)-phosphohistidine-fructose phosphotransferase system transporter activity"/>
    <property type="evidence" value="ECO:0007669"/>
    <property type="project" value="InterPro"/>
</dbReference>
<keyword evidence="5" id="KW-0762">Sugar transport</keyword>
<keyword evidence="6" id="KW-0808">Transferase</keyword>
<dbReference type="PROSITE" id="PS51104">
    <property type="entry name" value="PTS_EIIC_TYPE_2"/>
    <property type="match status" value="1"/>
</dbReference>
<name>A0A218P044_THECE</name>
<keyword evidence="16" id="KW-1185">Reference proteome</keyword>
<dbReference type="Proteomes" id="UP000197156">
    <property type="component" value="Chromosome"/>
</dbReference>
<sequence>MPDEENRKIKIAATTACPTGIAHTYMAAEALEKAARELGVEIKVETQGARGTESQLSEKDIEEADAVIVAAATKVDLSRFEGKPIVEVPLQEAIKNAKEVLLKAIELAKEEPTRRKEQPANPPKKTRESHDIIQVNAVSGAYRHLLTGVSFMIPFVVAGGVLIALSFAFGIHAFEKEGTLAWALMKMGGGAAFKLFVPVLAGYIAYSIADKPGLAPGMVGGFLAVDMGAGFLGGIVAGYIAGYLVEYMKKVEIPDLLSGVYTIFVIPLTSVFVVGVLMIYIIGNPISSVEASLRTWLSTVSTAGAITFGLILGAMMAFDMGGPVNKAAYTFAVGLLGEGIYTPMAAVMAAGMTPPLGLALATTLKKELFTEEEIEAGRAAWILGISFITEGAIPFAAADPFRVIPSIMTGSAITGALSMALNLELRAPHGGIFAIILPNVVNHPITYLGVIAIGTIITALVVIAVKRYTRREVAFA</sequence>
<evidence type="ECO:0000256" key="4">
    <source>
        <dbReference type="ARBA" id="ARBA00022553"/>
    </source>
</evidence>
<dbReference type="CDD" id="cd05569">
    <property type="entry name" value="PTS_IIB_fructose"/>
    <property type="match status" value="1"/>
</dbReference>
<keyword evidence="11 12" id="KW-0472">Membrane</keyword>
<dbReference type="PROSITE" id="PS51099">
    <property type="entry name" value="PTS_EIIB_TYPE_2"/>
    <property type="match status" value="1"/>
</dbReference>
<dbReference type="PANTHER" id="PTHR30505:SF0">
    <property type="entry name" value="FRUCTOSE-LIKE PTS SYSTEM EIIBC COMPONENT-RELATED"/>
    <property type="match status" value="1"/>
</dbReference>
<dbReference type="SUPFAM" id="SSF52794">
    <property type="entry name" value="PTS system IIB component-like"/>
    <property type="match status" value="1"/>
</dbReference>
<feature type="domain" description="PTS EIIC type-2" evidence="14">
    <location>
        <begin position="141"/>
        <end position="475"/>
    </location>
</feature>
<proteinExistence type="predicted"/>
<evidence type="ECO:0000259" key="14">
    <source>
        <dbReference type="PROSITE" id="PS51104"/>
    </source>
</evidence>
<evidence type="ECO:0000256" key="5">
    <source>
        <dbReference type="ARBA" id="ARBA00022597"/>
    </source>
</evidence>
<evidence type="ECO:0000313" key="16">
    <source>
        <dbReference type="Proteomes" id="UP000197156"/>
    </source>
</evidence>